<dbReference type="GO" id="GO:0008270">
    <property type="term" value="F:zinc ion binding"/>
    <property type="evidence" value="ECO:0007669"/>
    <property type="project" value="UniProtKB-KW"/>
</dbReference>
<accession>A0ABD3M0Z1</accession>
<dbReference type="Proteomes" id="UP001530293">
    <property type="component" value="Unassembled WGS sequence"/>
</dbReference>
<dbReference type="GO" id="GO:0003723">
    <property type="term" value="F:RNA binding"/>
    <property type="evidence" value="ECO:0007669"/>
    <property type="project" value="UniProtKB-KW"/>
</dbReference>
<comment type="caution">
    <text evidence="10">The sequence shown here is derived from an EMBL/GenBank/DDBJ whole genome shotgun (WGS) entry which is preliminary data.</text>
</comment>
<dbReference type="EC" id="2.7.7.48" evidence="6"/>
<dbReference type="PROSITE" id="PS51058">
    <property type="entry name" value="ZF_CXXC"/>
    <property type="match status" value="2"/>
</dbReference>
<dbReference type="InterPro" id="IPR057596">
    <property type="entry name" value="RDRP_core"/>
</dbReference>
<gene>
    <name evidence="10" type="ORF">ACHAWU_009481</name>
</gene>
<feature type="compositionally biased region" description="Polar residues" evidence="7">
    <location>
        <begin position="237"/>
        <end position="259"/>
    </location>
</feature>
<evidence type="ECO:0000256" key="3">
    <source>
        <dbReference type="ARBA" id="ARBA00022833"/>
    </source>
</evidence>
<proteinExistence type="inferred from homology"/>
<keyword evidence="4" id="KW-0238">DNA-binding</keyword>
<feature type="domain" description="CXXC-type" evidence="9">
    <location>
        <begin position="584"/>
        <end position="633"/>
    </location>
</feature>
<evidence type="ECO:0000256" key="7">
    <source>
        <dbReference type="SAM" id="MobiDB-lite"/>
    </source>
</evidence>
<feature type="region of interest" description="Disordered" evidence="7">
    <location>
        <begin position="334"/>
        <end position="417"/>
    </location>
</feature>
<evidence type="ECO:0000256" key="4">
    <source>
        <dbReference type="ARBA" id="ARBA00023125"/>
    </source>
</evidence>
<sequence length="1216" mass="136373">MCKDGGDLVLCDTCPKAFHMICHIPRLYDTPPGKWSCCECKASMFTRKQRCGECKECLRPNCGECGACKGKKQFGGDGKYGGACKFRKCKFKRFAPPESIPKSPSVITNSKSPGTKNMTLPGVGWKAMRVFESGQYVCHWISPTRQIEFKRHSAACNFERLRIKFGSDEVKAWETYRAQCTRKGIVTRVVSPRDYDAKSKSVSTASRARRVSGRTLLSKPRKNTSDGQQLRRKSDNHTSQNVEAKNDVSKSPSLGTTLGQKVDPPGPGWKLKCVCESGRVKTYFMSPMRQIEFRRRKEASDFERLRIEFGSNEVEAWEEYRRRTKGIRTRVVSPQDYDAKSKSVLTRASRARRAPGRTISSKPRKNTSDGQQMRRKSDNHTSPNDAAKNDVSKPPSLGTNSLGPKKNPPGPGWESSLVDEGSQVITHWISPVRRIEFRRHTAACNFERLRNEFGSDEVEAWEEFRKRYYAVEGKRQPSYVVSPQDYDAHPKGGVVQQAGPNKKRQRTRDHAVCLASVSRKRPRHSTTNKKRESFESDDVCYNCDDGGELVLCDFCPKAFHLDCHIPKLHVIPPGEWRCCECSAVLFKRKLRCGCCDACLRSDACGECAACKTKQRFGGTVKRGGKQCELRQCRDKRYAAPETLPKCNVSRSPNTSGTSICNTRRATTKRKGQRRPVAKSIVKFSGGQHHDSRFRAPPCQSYSELQPFRGLNSGEIKVICMRPANKMSFLANGSQSEFSVSRRASAMYPPKSLLLIGGKVKGKYFATDRKIDLLYIGLNSLETELERLCAFSSLAPEKAVARLGHLQSEAQNVLYIYPHEIERIEEKGHEGCGFFPDGYFDGKVGGKFDSVQVRILGPTLGMAKGMLLRKPGISRIQLPSSMFKAPPSHIVCNDSFVAVIIKNVFPSEENKQLGRFLDPVGDARDSWTANDKRPLSDMYQRMLVGYGVKKSVVDEYAQSARNPIKLKHGHFKGCVDPTGALSENKVFISGYTTDASNNRVPFGEAHSRIFLSRSPCLAPTDAKMVSVVGSKPEEMSMDDWNILCSYGFGTIIFPQSLVSMACIIADGDLDGDDYFVLWDERLIRQLSHCKDERTSKARALLHKLELPKKVQHSVNKATEFSPITDSEWLSKAQDLMLDFPMQLIASDMVSKLYNLCVETSKRDDDSVDLCDEDAVAYASAYKDAMDVQKHGGQIYLPQHLHINLPKGSRHILTSYSE</sequence>
<dbReference type="InterPro" id="IPR001965">
    <property type="entry name" value="Znf_PHD"/>
</dbReference>
<dbReference type="InterPro" id="IPR011011">
    <property type="entry name" value="Znf_FYVE_PHD"/>
</dbReference>
<organism evidence="10 11">
    <name type="scientific">Discostella pseudostelligera</name>
    <dbReference type="NCBI Taxonomy" id="259834"/>
    <lineage>
        <taxon>Eukaryota</taxon>
        <taxon>Sar</taxon>
        <taxon>Stramenopiles</taxon>
        <taxon>Ochrophyta</taxon>
        <taxon>Bacillariophyta</taxon>
        <taxon>Coscinodiscophyceae</taxon>
        <taxon>Thalassiosirophycidae</taxon>
        <taxon>Stephanodiscales</taxon>
        <taxon>Stephanodiscaceae</taxon>
        <taxon>Discostella</taxon>
    </lineage>
</organism>
<dbReference type="Pfam" id="PF02008">
    <property type="entry name" value="zf-CXXC"/>
    <property type="match status" value="2"/>
</dbReference>
<keyword evidence="6" id="KW-0696">RNA-directed RNA polymerase</keyword>
<keyword evidence="6" id="KW-0548">Nucleotidyltransferase</keyword>
<dbReference type="SUPFAM" id="SSF57903">
    <property type="entry name" value="FYVE/PHD zinc finger"/>
    <property type="match status" value="2"/>
</dbReference>
<dbReference type="SMART" id="SM00249">
    <property type="entry name" value="PHD"/>
    <property type="match status" value="2"/>
</dbReference>
<feature type="domain" description="CXXC-type" evidence="9">
    <location>
        <begin position="44"/>
        <end position="90"/>
    </location>
</feature>
<dbReference type="Pfam" id="PF00628">
    <property type="entry name" value="PHD"/>
    <property type="match status" value="2"/>
</dbReference>
<protein>
    <recommendedName>
        <fullName evidence="6">RNA-dependent RNA polymerase</fullName>
        <ecNumber evidence="6">2.7.7.48</ecNumber>
    </recommendedName>
</protein>
<name>A0ABD3M0Z1_9STRA</name>
<evidence type="ECO:0000259" key="9">
    <source>
        <dbReference type="PROSITE" id="PS51058"/>
    </source>
</evidence>
<evidence type="ECO:0000256" key="2">
    <source>
        <dbReference type="ARBA" id="ARBA00022771"/>
    </source>
</evidence>
<dbReference type="InterPro" id="IPR013083">
    <property type="entry name" value="Znf_RING/FYVE/PHD"/>
</dbReference>
<evidence type="ECO:0000313" key="10">
    <source>
        <dbReference type="EMBL" id="KAL3757636.1"/>
    </source>
</evidence>
<feature type="domain" description="PHD-type" evidence="8">
    <location>
        <begin position="537"/>
        <end position="584"/>
    </location>
</feature>
<keyword evidence="1" id="KW-0479">Metal-binding</keyword>
<evidence type="ECO:0000256" key="1">
    <source>
        <dbReference type="ARBA" id="ARBA00022723"/>
    </source>
</evidence>
<evidence type="ECO:0000313" key="11">
    <source>
        <dbReference type="Proteomes" id="UP001530293"/>
    </source>
</evidence>
<evidence type="ECO:0000259" key="8">
    <source>
        <dbReference type="PROSITE" id="PS50016"/>
    </source>
</evidence>
<dbReference type="InterPro" id="IPR002857">
    <property type="entry name" value="Znf_CXXC"/>
</dbReference>
<dbReference type="CDD" id="cd15541">
    <property type="entry name" value="PHD_TIF1_like"/>
    <property type="match status" value="2"/>
</dbReference>
<feature type="region of interest" description="Disordered" evidence="7">
    <location>
        <begin position="196"/>
        <end position="263"/>
    </location>
</feature>
<dbReference type="GO" id="GO:0003968">
    <property type="term" value="F:RNA-directed RNA polymerase activity"/>
    <property type="evidence" value="ECO:0007669"/>
    <property type="project" value="UniProtKB-KW"/>
</dbReference>
<dbReference type="PANTHER" id="PTHR24102:SF6">
    <property type="entry name" value="PHD FINGER PROTEIN 21A"/>
    <property type="match status" value="1"/>
</dbReference>
<dbReference type="EMBL" id="JALLBG020000256">
    <property type="protein sequence ID" value="KAL3757636.1"/>
    <property type="molecule type" value="Genomic_DNA"/>
</dbReference>
<dbReference type="GO" id="GO:0003677">
    <property type="term" value="F:DNA binding"/>
    <property type="evidence" value="ECO:0007669"/>
    <property type="project" value="UniProtKB-KW"/>
</dbReference>
<feature type="domain" description="PHD-type" evidence="8">
    <location>
        <begin position="1"/>
        <end position="43"/>
    </location>
</feature>
<comment type="similarity">
    <text evidence="6">Belongs to the RdRP family.</text>
</comment>
<feature type="region of interest" description="Disordered" evidence="7">
    <location>
        <begin position="648"/>
        <end position="676"/>
    </location>
</feature>
<evidence type="ECO:0000256" key="5">
    <source>
        <dbReference type="PROSITE-ProRule" id="PRU00146"/>
    </source>
</evidence>
<dbReference type="PANTHER" id="PTHR24102">
    <property type="entry name" value="PHD FINGER PROTEIN"/>
    <property type="match status" value="1"/>
</dbReference>
<keyword evidence="2 5" id="KW-0863">Zinc-finger</keyword>
<reference evidence="10 11" key="1">
    <citation type="submission" date="2024-10" db="EMBL/GenBank/DDBJ databases">
        <title>Updated reference genomes for cyclostephanoid diatoms.</title>
        <authorList>
            <person name="Roberts W.R."/>
            <person name="Alverson A.J."/>
        </authorList>
    </citation>
    <scope>NUCLEOTIDE SEQUENCE [LARGE SCALE GENOMIC DNA]</scope>
    <source>
        <strain evidence="10 11">AJA232-27</strain>
    </source>
</reference>
<comment type="catalytic activity">
    <reaction evidence="6">
        <text>RNA(n) + a ribonucleoside 5'-triphosphate = RNA(n+1) + diphosphate</text>
        <dbReference type="Rhea" id="RHEA:21248"/>
        <dbReference type="Rhea" id="RHEA-COMP:14527"/>
        <dbReference type="Rhea" id="RHEA-COMP:17342"/>
        <dbReference type="ChEBI" id="CHEBI:33019"/>
        <dbReference type="ChEBI" id="CHEBI:61557"/>
        <dbReference type="ChEBI" id="CHEBI:140395"/>
        <dbReference type="EC" id="2.7.7.48"/>
    </reaction>
</comment>
<dbReference type="PROSITE" id="PS50016">
    <property type="entry name" value="ZF_PHD_2"/>
    <property type="match status" value="2"/>
</dbReference>
<evidence type="ECO:0000256" key="6">
    <source>
        <dbReference type="RuleBase" id="RU363098"/>
    </source>
</evidence>
<keyword evidence="11" id="KW-1185">Reference proteome</keyword>
<dbReference type="InterPro" id="IPR019787">
    <property type="entry name" value="Znf_PHD-finger"/>
</dbReference>
<dbReference type="AlphaFoldDB" id="A0ABD3M0Z1"/>
<feature type="compositionally biased region" description="Polar residues" evidence="7">
    <location>
        <begin position="648"/>
        <end position="664"/>
    </location>
</feature>
<dbReference type="Pfam" id="PF05183">
    <property type="entry name" value="RdRP"/>
    <property type="match status" value="1"/>
</dbReference>
<feature type="compositionally biased region" description="Basic residues" evidence="7">
    <location>
        <begin position="665"/>
        <end position="676"/>
    </location>
</feature>
<dbReference type="Gene3D" id="3.30.40.10">
    <property type="entry name" value="Zinc/RING finger domain, C3HC4 (zinc finger)"/>
    <property type="match status" value="2"/>
</dbReference>
<keyword evidence="6" id="KW-0808">Transferase</keyword>
<keyword evidence="3" id="KW-0862">Zinc</keyword>
<keyword evidence="6" id="KW-0694">RNA-binding</keyword>